<evidence type="ECO:0000313" key="2">
    <source>
        <dbReference type="EMBL" id="SDM28089.1"/>
    </source>
</evidence>
<keyword evidence="3" id="KW-1185">Reference proteome</keyword>
<organism evidence="2 3">
    <name type="scientific">Maricaulis salignorans</name>
    <dbReference type="NCBI Taxonomy" id="144026"/>
    <lineage>
        <taxon>Bacteria</taxon>
        <taxon>Pseudomonadati</taxon>
        <taxon>Pseudomonadota</taxon>
        <taxon>Alphaproteobacteria</taxon>
        <taxon>Maricaulales</taxon>
        <taxon>Maricaulaceae</taxon>
        <taxon>Maricaulis</taxon>
    </lineage>
</organism>
<sequence>MKQLWVAALVCAGLTACASTGGGVGGSVSNSAFDYAPSRANRSADTRIGYRLTGESWQGRMVFETVGGEVRVDLGLDGLESGAARAELLIAMPYLDGGVRRYEGLADTGRPVTVELQAGPCHAGDGATHPYFAKVRMGMSEIRGCASETAPVDRWSNYLAQYLPAIDACLAEMSGNADHISLAYTLSGGATGIRLVDRDGASWECATREDGHRVNSLRPIDAADAVLGEGDPIFVRSAMPDAQMSCYVFESVREADGRLIGALGHDACDGGFDGSIG</sequence>
<dbReference type="RefSeq" id="WP_143024085.1">
    <property type="nucleotide sequence ID" value="NZ_FNHG01000008.1"/>
</dbReference>
<protein>
    <recommendedName>
        <fullName evidence="4">Lipoprotein</fullName>
    </recommendedName>
</protein>
<proteinExistence type="predicted"/>
<evidence type="ECO:0008006" key="4">
    <source>
        <dbReference type="Google" id="ProtNLM"/>
    </source>
</evidence>
<evidence type="ECO:0000313" key="3">
    <source>
        <dbReference type="Proteomes" id="UP000199759"/>
    </source>
</evidence>
<evidence type="ECO:0000256" key="1">
    <source>
        <dbReference type="SAM" id="SignalP"/>
    </source>
</evidence>
<dbReference type="PROSITE" id="PS51257">
    <property type="entry name" value="PROKAR_LIPOPROTEIN"/>
    <property type="match status" value="1"/>
</dbReference>
<dbReference type="AlphaFoldDB" id="A0A1G9RXV4"/>
<dbReference type="STRING" id="144026.SAMN04488568_10835"/>
<feature type="chain" id="PRO_5011597977" description="Lipoprotein" evidence="1">
    <location>
        <begin position="19"/>
        <end position="277"/>
    </location>
</feature>
<dbReference type="Proteomes" id="UP000199759">
    <property type="component" value="Unassembled WGS sequence"/>
</dbReference>
<accession>A0A1G9RXV4</accession>
<dbReference type="EMBL" id="FNHG01000008">
    <property type="protein sequence ID" value="SDM28089.1"/>
    <property type="molecule type" value="Genomic_DNA"/>
</dbReference>
<reference evidence="2 3" key="1">
    <citation type="submission" date="2016-10" db="EMBL/GenBank/DDBJ databases">
        <authorList>
            <person name="de Groot N.N."/>
        </authorList>
    </citation>
    <scope>NUCLEOTIDE SEQUENCE [LARGE SCALE GENOMIC DNA]</scope>
    <source>
        <strain evidence="2 3">DSM 16077</strain>
    </source>
</reference>
<gene>
    <name evidence="2" type="ORF">SAMN04488568_10835</name>
</gene>
<dbReference type="OrthoDB" id="7627279at2"/>
<keyword evidence="1" id="KW-0732">Signal</keyword>
<feature type="signal peptide" evidence="1">
    <location>
        <begin position="1"/>
        <end position="18"/>
    </location>
</feature>
<name>A0A1G9RXV4_9PROT</name>